<accession>A0A0M3JZC8</accession>
<name>A0A0M3JZC8_ANISI</name>
<evidence type="ECO:0000313" key="3">
    <source>
        <dbReference type="EMBL" id="VDK49339.1"/>
    </source>
</evidence>
<reference evidence="5" key="1">
    <citation type="submission" date="2017-02" db="UniProtKB">
        <authorList>
            <consortium name="WormBaseParasite"/>
        </authorList>
    </citation>
    <scope>IDENTIFICATION</scope>
</reference>
<sequence length="266" mass="28702">MSFLAKRSVGLLAGGLAMAAALAWLEAGDGISCKQSMPLKGDNNNKQQQEARSTKESYRQQEVADHNDDNDKIIIQKEQTSILDSGGGGDGHSCVTKLMIPEQLTKQIPTSMVDREEESYEINSSTESSPLSSEHSGDVEEDIVTEQCTQTLAKAQQAAVNLTKVCGDDESRKATSTTKKLDGVLKLDTEEAPFSWSDEVEMTAINKLSSPIQNSNAANHNNANNLSTISEQSATTVQQQIGNIVTNDTAYKPADSPSARSEVCRF</sequence>
<proteinExistence type="predicted"/>
<feature type="compositionally biased region" description="Basic and acidic residues" evidence="1">
    <location>
        <begin position="52"/>
        <end position="71"/>
    </location>
</feature>
<organism evidence="5">
    <name type="scientific">Anisakis simplex</name>
    <name type="common">Herring worm</name>
    <dbReference type="NCBI Taxonomy" id="6269"/>
    <lineage>
        <taxon>Eukaryota</taxon>
        <taxon>Metazoa</taxon>
        <taxon>Ecdysozoa</taxon>
        <taxon>Nematoda</taxon>
        <taxon>Chromadorea</taxon>
        <taxon>Rhabditida</taxon>
        <taxon>Spirurina</taxon>
        <taxon>Ascaridomorpha</taxon>
        <taxon>Ascaridoidea</taxon>
        <taxon>Anisakidae</taxon>
        <taxon>Anisakis</taxon>
        <taxon>Anisakis simplex complex</taxon>
    </lineage>
</organism>
<keyword evidence="2" id="KW-0732">Signal</keyword>
<feature type="compositionally biased region" description="Polar residues" evidence="1">
    <location>
        <begin position="42"/>
        <end position="51"/>
    </location>
</feature>
<feature type="region of interest" description="Disordered" evidence="1">
    <location>
        <begin position="110"/>
        <end position="138"/>
    </location>
</feature>
<protein>
    <submittedName>
        <fullName evidence="5">Secreted protein</fullName>
    </submittedName>
</protein>
<evidence type="ECO:0000256" key="2">
    <source>
        <dbReference type="SAM" id="SignalP"/>
    </source>
</evidence>
<gene>
    <name evidence="3" type="ORF">ASIM_LOCUS13279</name>
</gene>
<evidence type="ECO:0000256" key="1">
    <source>
        <dbReference type="SAM" id="MobiDB-lite"/>
    </source>
</evidence>
<feature type="signal peptide" evidence="2">
    <location>
        <begin position="1"/>
        <end position="30"/>
    </location>
</feature>
<evidence type="ECO:0000313" key="5">
    <source>
        <dbReference type="WBParaSite" id="ASIM_0001385101-mRNA-1"/>
    </source>
</evidence>
<dbReference type="Proteomes" id="UP000267096">
    <property type="component" value="Unassembled WGS sequence"/>
</dbReference>
<feature type="compositionally biased region" description="Low complexity" evidence="1">
    <location>
        <begin position="121"/>
        <end position="134"/>
    </location>
</feature>
<dbReference type="WBParaSite" id="ASIM_0001385101-mRNA-1">
    <property type="protein sequence ID" value="ASIM_0001385101-mRNA-1"/>
    <property type="gene ID" value="ASIM_0001385101"/>
</dbReference>
<evidence type="ECO:0000313" key="4">
    <source>
        <dbReference type="Proteomes" id="UP000267096"/>
    </source>
</evidence>
<dbReference type="EMBL" id="UYRR01031353">
    <property type="protein sequence ID" value="VDK49339.1"/>
    <property type="molecule type" value="Genomic_DNA"/>
</dbReference>
<feature type="region of interest" description="Disordered" evidence="1">
    <location>
        <begin position="36"/>
        <end position="71"/>
    </location>
</feature>
<feature type="chain" id="PRO_5043121134" evidence="2">
    <location>
        <begin position="31"/>
        <end position="266"/>
    </location>
</feature>
<dbReference type="OrthoDB" id="10620184at2759"/>
<reference evidence="3 4" key="2">
    <citation type="submission" date="2018-11" db="EMBL/GenBank/DDBJ databases">
        <authorList>
            <consortium name="Pathogen Informatics"/>
        </authorList>
    </citation>
    <scope>NUCLEOTIDE SEQUENCE [LARGE SCALE GENOMIC DNA]</scope>
</reference>
<keyword evidence="4" id="KW-1185">Reference proteome</keyword>
<dbReference type="AlphaFoldDB" id="A0A0M3JZC8"/>